<dbReference type="InterPro" id="IPR055346">
    <property type="entry name" value="Fe-S_cluster_assembly_SufBD"/>
</dbReference>
<protein>
    <submittedName>
        <fullName evidence="2">ABC transporter</fullName>
    </submittedName>
</protein>
<dbReference type="EMBL" id="KX897545">
    <property type="protein sequence ID" value="APP88409.1"/>
    <property type="molecule type" value="Genomic_DNA"/>
</dbReference>
<name>A0A1L5YCI2_9EUKA</name>
<evidence type="ECO:0000313" key="2">
    <source>
        <dbReference type="EMBL" id="APP88409.1"/>
    </source>
</evidence>
<sequence length="417" mass="46455">MKAELLKRLIPMRKEDFCNLQNHTHGSLSKQEIPNRQMEAWQFTNINRLKMLTLVEAEASSSNIPKYLPLLPEVAEGTSRIILASEIDSVTVLDLSESIEQLTKEEIMENLGDILDATGCKHHWPVTLNYSHVNYCIALKVKKNMNGNLEIVHIPTQTGIQAIRILLIVEEDSSLCLNQVTLGQGLQLSSLVLEVFLGRESTLNHGLLAFADSEAGFLGHISVLQESNSNYTFTSVARGWGVARIEPRITQVSGNAKTVLRGLQVVEGNNQIDTHSYISFEGPEGELDQLHKSIADDKGHSIFNGIIRVPCLAQRTKASQLSRNLLLSSQARIDTKPELEIVADDVRCTHGATISQMQEDEIFYLQSRGLDVKQASTLVKKGYYQDILNTLPNSSNVWNPLERIMQVDSPLLGLHEN</sequence>
<geneLocation type="plastid" evidence="2"/>
<reference evidence="2" key="1">
    <citation type="journal article" date="2017" name="Protist">
        <title>Diversity of the Photosynthetic Paulinella Species, with the Description of Paulinella micropora sp. nov. and the Chromatophore Genome Sequence for strain KR01.</title>
        <authorList>
            <person name="Lhee D."/>
            <person name="Yang E.C."/>
            <person name="Kim J.I."/>
            <person name="Nakayama T."/>
            <person name="Zuccarello G."/>
            <person name="Andersen R.A."/>
            <person name="Yoon H.S."/>
        </authorList>
    </citation>
    <scope>NUCLEOTIDE SEQUENCE</scope>
    <source>
        <strain evidence="2">KR01</strain>
    </source>
</reference>
<dbReference type="AlphaFoldDB" id="A0A1L5YCI2"/>
<evidence type="ECO:0000259" key="1">
    <source>
        <dbReference type="Pfam" id="PF01458"/>
    </source>
</evidence>
<gene>
    <name evidence="2" type="ORF">PCKR_641</name>
</gene>
<proteinExistence type="predicted"/>
<organism evidence="2">
    <name type="scientific">Paulinella micropora</name>
    <dbReference type="NCBI Taxonomy" id="1928728"/>
    <lineage>
        <taxon>Eukaryota</taxon>
        <taxon>Sar</taxon>
        <taxon>Rhizaria</taxon>
        <taxon>Cercozoa</taxon>
        <taxon>Imbricatea</taxon>
        <taxon>Silicofilosea</taxon>
        <taxon>Euglyphida</taxon>
        <taxon>Paulinellidae</taxon>
        <taxon>Paulinella</taxon>
    </lineage>
</organism>
<dbReference type="Pfam" id="PF01458">
    <property type="entry name" value="SUFBD_core"/>
    <property type="match status" value="1"/>
</dbReference>
<accession>A0A1L5YCI2</accession>
<dbReference type="InterPro" id="IPR037284">
    <property type="entry name" value="SUF_FeS_clus_asmbl_SufBD_sf"/>
</dbReference>
<dbReference type="PANTHER" id="PTHR43575">
    <property type="entry name" value="PROTEIN ABCI7, CHLOROPLASTIC"/>
    <property type="match status" value="1"/>
</dbReference>
<dbReference type="SUPFAM" id="SSF101960">
    <property type="entry name" value="Stabilizer of iron transporter SufD"/>
    <property type="match status" value="1"/>
</dbReference>
<dbReference type="GO" id="GO:0016226">
    <property type="term" value="P:iron-sulfur cluster assembly"/>
    <property type="evidence" value="ECO:0007669"/>
    <property type="project" value="InterPro"/>
</dbReference>
<feature type="domain" description="SUF system FeS cluster assembly SufBD core" evidence="1">
    <location>
        <begin position="158"/>
        <end position="382"/>
    </location>
</feature>
<dbReference type="InterPro" id="IPR000825">
    <property type="entry name" value="SUF_FeS_clus_asmbl_SufBD_core"/>
</dbReference>
<keyword evidence="2" id="KW-0934">Plastid</keyword>
<dbReference type="PANTHER" id="PTHR43575:SF1">
    <property type="entry name" value="PROTEIN ABCI7, CHLOROPLASTIC"/>
    <property type="match status" value="1"/>
</dbReference>